<dbReference type="AlphaFoldDB" id="A0A0M3I9X3"/>
<dbReference type="Proteomes" id="UP000036681">
    <property type="component" value="Unplaced"/>
</dbReference>
<keyword evidence="2" id="KW-1185">Reference proteome</keyword>
<sequence length="80" mass="9051">MDKARLICFALYSLLSLLRLDALMLFECGDELCENQPATPQRPNIVILMVDDLGEPLFFYCLNLIILTKLPAIFLCAKSN</sequence>
<keyword evidence="1" id="KW-0732">Signal</keyword>
<dbReference type="WBParaSite" id="ALUE_0001430601-mRNA-1">
    <property type="protein sequence ID" value="ALUE_0001430601-mRNA-1"/>
    <property type="gene ID" value="ALUE_0001430601"/>
</dbReference>
<evidence type="ECO:0000313" key="2">
    <source>
        <dbReference type="Proteomes" id="UP000036681"/>
    </source>
</evidence>
<protein>
    <submittedName>
        <fullName evidence="3">Sulfatase domain-containing protein</fullName>
    </submittedName>
</protein>
<evidence type="ECO:0000256" key="1">
    <source>
        <dbReference type="SAM" id="SignalP"/>
    </source>
</evidence>
<feature type="signal peptide" evidence="1">
    <location>
        <begin position="1"/>
        <end position="22"/>
    </location>
</feature>
<name>A0A0M3I9X3_ASCLU</name>
<accession>A0A0M3I9X3</accession>
<feature type="chain" id="PRO_5005656725" evidence="1">
    <location>
        <begin position="23"/>
        <end position="80"/>
    </location>
</feature>
<evidence type="ECO:0000313" key="3">
    <source>
        <dbReference type="WBParaSite" id="ALUE_0001430601-mRNA-1"/>
    </source>
</evidence>
<organism evidence="2 3">
    <name type="scientific">Ascaris lumbricoides</name>
    <name type="common">Giant roundworm</name>
    <dbReference type="NCBI Taxonomy" id="6252"/>
    <lineage>
        <taxon>Eukaryota</taxon>
        <taxon>Metazoa</taxon>
        <taxon>Ecdysozoa</taxon>
        <taxon>Nematoda</taxon>
        <taxon>Chromadorea</taxon>
        <taxon>Rhabditida</taxon>
        <taxon>Spirurina</taxon>
        <taxon>Ascaridomorpha</taxon>
        <taxon>Ascaridoidea</taxon>
        <taxon>Ascarididae</taxon>
        <taxon>Ascaris</taxon>
    </lineage>
</organism>
<reference evidence="3" key="1">
    <citation type="submission" date="2017-02" db="UniProtKB">
        <authorList>
            <consortium name="WormBaseParasite"/>
        </authorList>
    </citation>
    <scope>IDENTIFICATION</scope>
</reference>
<proteinExistence type="predicted"/>